<dbReference type="GO" id="GO:0006412">
    <property type="term" value="P:translation"/>
    <property type="evidence" value="ECO:0007669"/>
    <property type="project" value="UniProtKB-UniRule"/>
</dbReference>
<evidence type="ECO:0000256" key="3">
    <source>
        <dbReference type="ARBA" id="ARBA00023274"/>
    </source>
</evidence>
<dbReference type="GO" id="GO:0022625">
    <property type="term" value="C:cytosolic large ribosomal subunit"/>
    <property type="evidence" value="ECO:0007669"/>
    <property type="project" value="TreeGrafter"/>
</dbReference>
<keyword evidence="4" id="KW-0694">RNA-binding</keyword>
<gene>
    <name evidence="4" type="primary">rplO</name>
    <name evidence="7" type="ORF">BCY86_06780</name>
</gene>
<dbReference type="Gene3D" id="3.100.10.10">
    <property type="match status" value="1"/>
</dbReference>
<dbReference type="EMBL" id="CP016908">
    <property type="protein sequence ID" value="APS00416.1"/>
    <property type="molecule type" value="Genomic_DNA"/>
</dbReference>
<dbReference type="InterPro" id="IPR036227">
    <property type="entry name" value="Ribosomal_uL15/eL18_sf"/>
</dbReference>
<keyword evidence="8" id="KW-1185">Reference proteome</keyword>
<evidence type="ECO:0000313" key="7">
    <source>
        <dbReference type="EMBL" id="APS00416.1"/>
    </source>
</evidence>
<feature type="domain" description="Large ribosomal subunit protein uL15/eL18" evidence="6">
    <location>
        <begin position="80"/>
        <end position="147"/>
    </location>
</feature>
<comment type="similarity">
    <text evidence="1 4 5">Belongs to the universal ribosomal protein uL15 family.</text>
</comment>
<evidence type="ECO:0000256" key="4">
    <source>
        <dbReference type="HAMAP-Rule" id="MF_01341"/>
    </source>
</evidence>
<dbReference type="STRING" id="1882918.BCY86_06780"/>
<dbReference type="HAMAP" id="MF_01341">
    <property type="entry name" value="Ribosomal_uL15"/>
    <property type="match status" value="1"/>
</dbReference>
<accession>A0A1L6MY47</accession>
<dbReference type="Pfam" id="PF00828">
    <property type="entry name" value="Ribosomal_L27A"/>
    <property type="match status" value="1"/>
</dbReference>
<keyword evidence="2 4" id="KW-0689">Ribosomal protein</keyword>
<name>A0A1L6MY47_9BACT</name>
<dbReference type="Proteomes" id="UP000185544">
    <property type="component" value="Chromosome"/>
</dbReference>
<dbReference type="PANTHER" id="PTHR12934:SF11">
    <property type="entry name" value="LARGE RIBOSOMAL SUBUNIT PROTEIN UL15M"/>
    <property type="match status" value="1"/>
</dbReference>
<sequence length="159" mass="16800">MADVLSCLVKPVGSSEVKKRVGRGIGSGLGKTAGRGQKGQFARSGGFKVHFEGGQTPLQRRLPKRGFSPLVRSKEKVAIVNLGVLEQFPAGMTVDEVLLKKKRFVKSNCDCIKILGSGNLSKKLTVVAHAFSASAAQKIREAGGEIVLRDKGTTPVQGG</sequence>
<protein>
    <recommendedName>
        <fullName evidence="4">Large ribosomal subunit protein uL15</fullName>
    </recommendedName>
</protein>
<dbReference type="InterPro" id="IPR021131">
    <property type="entry name" value="Ribosomal_uL15/eL18"/>
</dbReference>
<dbReference type="InterPro" id="IPR005749">
    <property type="entry name" value="Ribosomal_uL15_bac-type"/>
</dbReference>
<evidence type="ECO:0000256" key="1">
    <source>
        <dbReference type="ARBA" id="ARBA00007320"/>
    </source>
</evidence>
<dbReference type="GO" id="GO:0003735">
    <property type="term" value="F:structural constituent of ribosome"/>
    <property type="evidence" value="ECO:0007669"/>
    <property type="project" value="InterPro"/>
</dbReference>
<dbReference type="OrthoDB" id="9810293at2"/>
<dbReference type="KEGG" id="pabo:BCY86_06780"/>
<dbReference type="PROSITE" id="PS00475">
    <property type="entry name" value="RIBOSOMAL_L15"/>
    <property type="match status" value="1"/>
</dbReference>
<dbReference type="RefSeq" id="WP_075277082.1">
    <property type="nucleotide sequence ID" value="NZ_CP016908.1"/>
</dbReference>
<dbReference type="NCBIfam" id="TIGR01071">
    <property type="entry name" value="rplO_bact"/>
    <property type="match status" value="1"/>
</dbReference>
<dbReference type="GO" id="GO:0019843">
    <property type="term" value="F:rRNA binding"/>
    <property type="evidence" value="ECO:0007669"/>
    <property type="project" value="UniProtKB-UniRule"/>
</dbReference>
<keyword evidence="3 4" id="KW-0687">Ribonucleoprotein</keyword>
<dbReference type="InterPro" id="IPR030878">
    <property type="entry name" value="Ribosomal_uL15"/>
</dbReference>
<evidence type="ECO:0000259" key="6">
    <source>
        <dbReference type="Pfam" id="PF00828"/>
    </source>
</evidence>
<dbReference type="AlphaFoldDB" id="A0A1L6MY47"/>
<keyword evidence="4" id="KW-0699">rRNA-binding</keyword>
<evidence type="ECO:0000256" key="5">
    <source>
        <dbReference type="RuleBase" id="RU003888"/>
    </source>
</evidence>
<proteinExistence type="inferred from homology"/>
<comment type="subunit">
    <text evidence="4">Part of the 50S ribosomal subunit.</text>
</comment>
<dbReference type="PANTHER" id="PTHR12934">
    <property type="entry name" value="50S RIBOSOMAL PROTEIN L15"/>
    <property type="match status" value="1"/>
</dbReference>
<dbReference type="InterPro" id="IPR001196">
    <property type="entry name" value="Ribosomal_uL15_CS"/>
</dbReference>
<organism evidence="7 8">
    <name type="scientific">Pajaroellobacter abortibovis</name>
    <dbReference type="NCBI Taxonomy" id="1882918"/>
    <lineage>
        <taxon>Bacteria</taxon>
        <taxon>Pseudomonadati</taxon>
        <taxon>Myxococcota</taxon>
        <taxon>Polyangia</taxon>
        <taxon>Polyangiales</taxon>
        <taxon>Polyangiaceae</taxon>
    </lineage>
</organism>
<evidence type="ECO:0000256" key="2">
    <source>
        <dbReference type="ARBA" id="ARBA00022980"/>
    </source>
</evidence>
<comment type="function">
    <text evidence="4">Binds to the 23S rRNA.</text>
</comment>
<dbReference type="SUPFAM" id="SSF52080">
    <property type="entry name" value="Ribosomal proteins L15p and L18e"/>
    <property type="match status" value="1"/>
</dbReference>
<reference evidence="7 8" key="1">
    <citation type="submission" date="2016-08" db="EMBL/GenBank/DDBJ databases">
        <title>Identification and validation of antigenic proteins from Pajaroellobacter abortibovis using de-novo genome sequence assembly and reverse vaccinology.</title>
        <authorList>
            <person name="Welly B.T."/>
            <person name="Miller M.R."/>
            <person name="Stott J.L."/>
            <person name="Blanchard M.T."/>
            <person name="Islas-Trejo A.D."/>
            <person name="O'Rourke S.M."/>
            <person name="Young A.E."/>
            <person name="Medrano J.F."/>
            <person name="Van Eenennaam A.L."/>
        </authorList>
    </citation>
    <scope>NUCLEOTIDE SEQUENCE [LARGE SCALE GENOMIC DNA]</scope>
    <source>
        <strain evidence="7 8">BTF92-0548A/99-0131</strain>
    </source>
</reference>
<evidence type="ECO:0000313" key="8">
    <source>
        <dbReference type="Proteomes" id="UP000185544"/>
    </source>
</evidence>